<organism evidence="2 3">
    <name type="scientific">Pseudanabaena catenata USMAC16</name>
    <dbReference type="NCBI Taxonomy" id="1855837"/>
    <lineage>
        <taxon>Bacteria</taxon>
        <taxon>Bacillati</taxon>
        <taxon>Cyanobacteriota</taxon>
        <taxon>Cyanophyceae</taxon>
        <taxon>Pseudanabaenales</taxon>
        <taxon>Pseudanabaenaceae</taxon>
        <taxon>Pseudanabaena</taxon>
    </lineage>
</organism>
<dbReference type="Gene3D" id="3.40.50.1820">
    <property type="entry name" value="alpha/beta hydrolase"/>
    <property type="match status" value="1"/>
</dbReference>
<protein>
    <submittedName>
        <fullName evidence="2">Alpha/beta hydrolase</fullName>
    </submittedName>
</protein>
<evidence type="ECO:0000259" key="1">
    <source>
        <dbReference type="Pfam" id="PF12146"/>
    </source>
</evidence>
<keyword evidence="2" id="KW-0378">Hydrolase</keyword>
<evidence type="ECO:0000313" key="3">
    <source>
        <dbReference type="Proteomes" id="UP001152872"/>
    </source>
</evidence>
<feature type="domain" description="Serine aminopeptidase S33" evidence="1">
    <location>
        <begin position="62"/>
        <end position="120"/>
    </location>
</feature>
<comment type="caution">
    <text evidence="2">The sequence shown here is derived from an EMBL/GenBank/DDBJ whole genome shotgun (WGS) entry which is preliminary data.</text>
</comment>
<sequence>MSNQSYLPEADQAQDFMLFAQHGWADTAQDIGYLARSLVDANTPTYVPNLGWLDTWLTITPLIDKVETIATEAISTYPQLPLRIVGHSMGGLIWLEVLNRHPEWWSKVHSLALVASPVGGSDLGRLFDPLAISPLIARDLGKNRRSIAEAIAAKIPTLSIVGDLGNNTDGTVPVNCSQFAYANFVCLQGLRHATLKNHPQVAAAVRQFWANPKIAPLSTDIASYLIAQLRSLDLTEIDNQNFAKAKVYQTYGKDVKLWTWQNPFQVLHVFVSVGEQCIYSAYTGWQGKTKLAIALKKLAVIGSYQ</sequence>
<keyword evidence="3" id="KW-1185">Reference proteome</keyword>
<accession>A0A9X4ME18</accession>
<dbReference type="SUPFAM" id="SSF53474">
    <property type="entry name" value="alpha/beta-Hydrolases"/>
    <property type="match status" value="1"/>
</dbReference>
<dbReference type="InterPro" id="IPR029058">
    <property type="entry name" value="AB_hydrolase_fold"/>
</dbReference>
<dbReference type="RefSeq" id="WP_009626516.1">
    <property type="nucleotide sequence ID" value="NZ_VBTY01000047.1"/>
</dbReference>
<name>A0A9X4ME18_9CYAN</name>
<dbReference type="InterPro" id="IPR022742">
    <property type="entry name" value="Hydrolase_4"/>
</dbReference>
<dbReference type="GO" id="GO:0016787">
    <property type="term" value="F:hydrolase activity"/>
    <property type="evidence" value="ECO:0007669"/>
    <property type="project" value="UniProtKB-KW"/>
</dbReference>
<reference evidence="2" key="1">
    <citation type="submission" date="2019-05" db="EMBL/GenBank/DDBJ databases">
        <title>Whole genome sequencing of Pseudanabaena catenata USMAC16.</title>
        <authorList>
            <person name="Khan Z."/>
            <person name="Omar W.M."/>
            <person name="Convey P."/>
            <person name="Merican F."/>
            <person name="Najimudin N."/>
        </authorList>
    </citation>
    <scope>NUCLEOTIDE SEQUENCE</scope>
    <source>
        <strain evidence="2">USMAC16</strain>
    </source>
</reference>
<dbReference type="PANTHER" id="PTHR37946">
    <property type="entry name" value="SLL1969 PROTEIN"/>
    <property type="match status" value="1"/>
</dbReference>
<dbReference type="EMBL" id="VBTY01000047">
    <property type="protein sequence ID" value="MDG3494439.1"/>
    <property type="molecule type" value="Genomic_DNA"/>
</dbReference>
<dbReference type="Proteomes" id="UP001152872">
    <property type="component" value="Unassembled WGS sequence"/>
</dbReference>
<proteinExistence type="predicted"/>
<gene>
    <name evidence="2" type="ORF">FEV09_07690</name>
</gene>
<dbReference type="Pfam" id="PF12146">
    <property type="entry name" value="Hydrolase_4"/>
    <property type="match status" value="1"/>
</dbReference>
<dbReference type="PANTHER" id="PTHR37946:SF1">
    <property type="entry name" value="SLL1969 PROTEIN"/>
    <property type="match status" value="1"/>
</dbReference>
<dbReference type="AlphaFoldDB" id="A0A9X4ME18"/>
<evidence type="ECO:0000313" key="2">
    <source>
        <dbReference type="EMBL" id="MDG3494439.1"/>
    </source>
</evidence>